<dbReference type="Proteomes" id="UP001634394">
    <property type="component" value="Unassembled WGS sequence"/>
</dbReference>
<name>A0ABD3X8V2_SINWO</name>
<keyword evidence="2" id="KW-1185">Reference proteome</keyword>
<dbReference type="AlphaFoldDB" id="A0ABD3X8V2"/>
<organism evidence="1 2">
    <name type="scientific">Sinanodonta woodiana</name>
    <name type="common">Chinese pond mussel</name>
    <name type="synonym">Anodonta woodiana</name>
    <dbReference type="NCBI Taxonomy" id="1069815"/>
    <lineage>
        <taxon>Eukaryota</taxon>
        <taxon>Metazoa</taxon>
        <taxon>Spiralia</taxon>
        <taxon>Lophotrochozoa</taxon>
        <taxon>Mollusca</taxon>
        <taxon>Bivalvia</taxon>
        <taxon>Autobranchia</taxon>
        <taxon>Heteroconchia</taxon>
        <taxon>Palaeoheterodonta</taxon>
        <taxon>Unionida</taxon>
        <taxon>Unionoidea</taxon>
        <taxon>Unionidae</taxon>
        <taxon>Unioninae</taxon>
        <taxon>Sinanodonta</taxon>
    </lineage>
</organism>
<evidence type="ECO:0000313" key="1">
    <source>
        <dbReference type="EMBL" id="KAL3882689.1"/>
    </source>
</evidence>
<accession>A0ABD3X8V2</accession>
<dbReference type="EMBL" id="JBJQND010000003">
    <property type="protein sequence ID" value="KAL3882689.1"/>
    <property type="molecule type" value="Genomic_DNA"/>
</dbReference>
<proteinExistence type="predicted"/>
<protein>
    <submittedName>
        <fullName evidence="1">Uncharacterized protein</fullName>
    </submittedName>
</protein>
<comment type="caution">
    <text evidence="1">The sequence shown here is derived from an EMBL/GenBank/DDBJ whole genome shotgun (WGS) entry which is preliminary data.</text>
</comment>
<sequence length="138" mass="15094">MATHLTIETTGLSLGQSLEALTSHSIEADAAAAGSELSPGVDRFHNISSDFSYSSSSSKPDQTSEISAVYKLSPNPALREQVDKLWEEFENVMEKAKSKVRHILEEYGVGEGEEDSETEEGQIWRMVQGDAPYTLNLA</sequence>
<reference evidence="1 2" key="1">
    <citation type="submission" date="2024-11" db="EMBL/GenBank/DDBJ databases">
        <title>Chromosome-level genome assembly of the freshwater bivalve Anodonta woodiana.</title>
        <authorList>
            <person name="Chen X."/>
        </authorList>
    </citation>
    <scope>NUCLEOTIDE SEQUENCE [LARGE SCALE GENOMIC DNA]</scope>
    <source>
        <strain evidence="1">MN2024</strain>
        <tissue evidence="1">Gills</tissue>
    </source>
</reference>
<gene>
    <name evidence="1" type="ORF">ACJMK2_029002</name>
</gene>
<evidence type="ECO:0000313" key="2">
    <source>
        <dbReference type="Proteomes" id="UP001634394"/>
    </source>
</evidence>